<dbReference type="AlphaFoldDB" id="A0A852RD77"/>
<evidence type="ECO:0000313" key="1">
    <source>
        <dbReference type="EMBL" id="NYD28728.1"/>
    </source>
</evidence>
<keyword evidence="2" id="KW-1185">Reference proteome</keyword>
<dbReference type="Proteomes" id="UP000582231">
    <property type="component" value="Unassembled WGS sequence"/>
</dbReference>
<gene>
    <name evidence="1" type="ORF">BJ958_000274</name>
</gene>
<evidence type="ECO:0000313" key="2">
    <source>
        <dbReference type="Proteomes" id="UP000582231"/>
    </source>
</evidence>
<dbReference type="GO" id="GO:0009432">
    <property type="term" value="P:SOS response"/>
    <property type="evidence" value="ECO:0007669"/>
    <property type="project" value="TreeGrafter"/>
</dbReference>
<dbReference type="RefSeq" id="WP_179724863.1">
    <property type="nucleotide sequence ID" value="NZ_BAABEF010000001.1"/>
</dbReference>
<dbReference type="GO" id="GO:0018169">
    <property type="term" value="F:ribosomal S6-glutamic acid ligase activity"/>
    <property type="evidence" value="ECO:0007669"/>
    <property type="project" value="TreeGrafter"/>
</dbReference>
<comment type="caution">
    <text evidence="1">The sequence shown here is derived from an EMBL/GenBank/DDBJ whole genome shotgun (WGS) entry which is preliminary data.</text>
</comment>
<dbReference type="SUPFAM" id="SSF56059">
    <property type="entry name" value="Glutathione synthetase ATP-binding domain-like"/>
    <property type="match status" value="1"/>
</dbReference>
<dbReference type="GO" id="GO:0005737">
    <property type="term" value="C:cytoplasm"/>
    <property type="evidence" value="ECO:0007669"/>
    <property type="project" value="TreeGrafter"/>
</dbReference>
<accession>A0A852RD77</accession>
<keyword evidence="1" id="KW-0436">Ligase</keyword>
<protein>
    <submittedName>
        <fullName evidence="1">Glutathione synthase/RimK-type ligase-like ATP-grasp enzyme</fullName>
    </submittedName>
</protein>
<reference evidence="1 2" key="1">
    <citation type="submission" date="2020-07" db="EMBL/GenBank/DDBJ databases">
        <title>Sequencing the genomes of 1000 actinobacteria strains.</title>
        <authorList>
            <person name="Klenk H.-P."/>
        </authorList>
    </citation>
    <scope>NUCLEOTIDE SEQUENCE [LARGE SCALE GENOMIC DNA]</scope>
    <source>
        <strain evidence="1 2">DSM 19082</strain>
    </source>
</reference>
<proteinExistence type="predicted"/>
<dbReference type="Gene3D" id="3.30.470.20">
    <property type="entry name" value="ATP-grasp fold, B domain"/>
    <property type="match status" value="1"/>
</dbReference>
<sequence length="293" mass="31787">MIVLHGLRTDTPLDDVRRALAERGTPYLFVDQAACADAVVERTEDGLVLVVGGREVAVEDVRGIYLRPYDLGDAVDTAERARLLRLATDLREWAEAAPESVRVVNRPSAGLSNHSKPRQCRAIAAAGFAVPETLLTTDPDAAAAFVARHGRAIVKSISGTRSVVRILGPGDDFTAVRWCPTQLQRFVPGAEHRVHAVGERLFANRIRTDAVDYRYGGFSLEPADLPDVVAARCRALTAALGLELAGIDLRFGEDGRWYCWEVNTSPAYTCFDTGDRAIAAALAEHLTQVAVRG</sequence>
<dbReference type="PANTHER" id="PTHR21621:SF0">
    <property type="entry name" value="BETA-CITRYLGLUTAMATE SYNTHASE B-RELATED"/>
    <property type="match status" value="1"/>
</dbReference>
<name>A0A852RD77_9ACTN</name>
<dbReference type="PANTHER" id="PTHR21621">
    <property type="entry name" value="RIBOSOMAL PROTEIN S6 MODIFICATION PROTEIN"/>
    <property type="match status" value="1"/>
</dbReference>
<organism evidence="1 2">
    <name type="scientific">Nocardioides kongjuensis</name>
    <dbReference type="NCBI Taxonomy" id="349522"/>
    <lineage>
        <taxon>Bacteria</taxon>
        <taxon>Bacillati</taxon>
        <taxon>Actinomycetota</taxon>
        <taxon>Actinomycetes</taxon>
        <taxon>Propionibacteriales</taxon>
        <taxon>Nocardioidaceae</taxon>
        <taxon>Nocardioides</taxon>
    </lineage>
</organism>
<dbReference type="EMBL" id="JACCBF010000001">
    <property type="protein sequence ID" value="NYD28728.1"/>
    <property type="molecule type" value="Genomic_DNA"/>
</dbReference>